<dbReference type="Pfam" id="PF08123">
    <property type="entry name" value="DOT1"/>
    <property type="match status" value="1"/>
</dbReference>
<evidence type="ECO:0000256" key="13">
    <source>
        <dbReference type="ARBA" id="ARBA00029821"/>
    </source>
</evidence>
<evidence type="ECO:0000256" key="12">
    <source>
        <dbReference type="ARBA" id="ARBA00023242"/>
    </source>
</evidence>
<dbReference type="GO" id="GO:0140956">
    <property type="term" value="F:histone H3K79 trimethyltransferase activity"/>
    <property type="evidence" value="ECO:0007669"/>
    <property type="project" value="UniProtKB-EC"/>
</dbReference>
<feature type="compositionally biased region" description="Pro residues" evidence="17">
    <location>
        <begin position="36"/>
        <end position="45"/>
    </location>
</feature>
<evidence type="ECO:0000256" key="2">
    <source>
        <dbReference type="ARBA" id="ARBA00004123"/>
    </source>
</evidence>
<feature type="binding site" evidence="16">
    <location>
        <begin position="315"/>
        <end position="318"/>
    </location>
    <ligand>
        <name>S-adenosyl-L-methionine</name>
        <dbReference type="ChEBI" id="CHEBI:59789"/>
    </ligand>
</feature>
<keyword evidence="9 15" id="KW-0156">Chromatin regulator</keyword>
<dbReference type="EMBL" id="JAVRRT010000011">
    <property type="protein sequence ID" value="KAK5167464.1"/>
    <property type="molecule type" value="Genomic_DNA"/>
</dbReference>
<dbReference type="InterPro" id="IPR029063">
    <property type="entry name" value="SAM-dependent_MTases_sf"/>
</dbReference>
<evidence type="ECO:0000256" key="9">
    <source>
        <dbReference type="ARBA" id="ARBA00022853"/>
    </source>
</evidence>
<evidence type="ECO:0000256" key="5">
    <source>
        <dbReference type="ARBA" id="ARBA00022603"/>
    </source>
</evidence>
<evidence type="ECO:0000256" key="4">
    <source>
        <dbReference type="ARBA" id="ARBA00020987"/>
    </source>
</evidence>
<dbReference type="GO" id="GO:0032259">
    <property type="term" value="P:methylation"/>
    <property type="evidence" value="ECO:0007669"/>
    <property type="project" value="UniProtKB-KW"/>
</dbReference>
<evidence type="ECO:0000256" key="3">
    <source>
        <dbReference type="ARBA" id="ARBA00012190"/>
    </source>
</evidence>
<proteinExistence type="inferred from homology"/>
<comment type="function">
    <text evidence="1 15">Histone methyltransferase that specifically trimethylates histone H3 to form H3K79me3. This methylation is required for telomere silencing and for the pachytene checkpoint during the meiotic cell cycle by allowing the recruitment of RAD9 to double strand breaks. Nucleosomes are preferred as substrate compared to free histone.</text>
</comment>
<dbReference type="SUPFAM" id="SSF53335">
    <property type="entry name" value="S-adenosyl-L-methionine-dependent methyltransferases"/>
    <property type="match status" value="1"/>
</dbReference>
<reference evidence="19 20" key="1">
    <citation type="submission" date="2023-08" db="EMBL/GenBank/DDBJ databases">
        <title>Black Yeasts Isolated from many extreme environments.</title>
        <authorList>
            <person name="Coleine C."/>
            <person name="Stajich J.E."/>
            <person name="Selbmann L."/>
        </authorList>
    </citation>
    <scope>NUCLEOTIDE SEQUENCE [LARGE SCALE GENOMIC DNA]</scope>
    <source>
        <strain evidence="19 20">CCFEE 5935</strain>
    </source>
</reference>
<evidence type="ECO:0000256" key="15">
    <source>
        <dbReference type="PIRNR" id="PIRNR017570"/>
    </source>
</evidence>
<gene>
    <name evidence="19" type="primary">DOT1</name>
    <name evidence="19" type="ORF">LTR77_007163</name>
</gene>
<evidence type="ECO:0000256" key="1">
    <source>
        <dbReference type="ARBA" id="ARBA00003482"/>
    </source>
</evidence>
<keyword evidence="5 15" id="KW-0489">Methyltransferase</keyword>
<feature type="region of interest" description="Disordered" evidence="17">
    <location>
        <begin position="1"/>
        <end position="136"/>
    </location>
</feature>
<evidence type="ECO:0000256" key="16">
    <source>
        <dbReference type="PIRSR" id="PIRSR017570-1"/>
    </source>
</evidence>
<evidence type="ECO:0000256" key="8">
    <source>
        <dbReference type="ARBA" id="ARBA00022737"/>
    </source>
</evidence>
<dbReference type="RefSeq" id="XP_064657170.1">
    <property type="nucleotide sequence ID" value="XM_064804400.1"/>
</dbReference>
<accession>A0AAV9P6V7</accession>
<name>A0AAV9P6V7_9PEZI</name>
<keyword evidence="12 15" id="KW-0539">Nucleus</keyword>
<evidence type="ECO:0000256" key="14">
    <source>
        <dbReference type="ARBA" id="ARBA00047770"/>
    </source>
</evidence>
<feature type="compositionally biased region" description="Low complexity" evidence="17">
    <location>
        <begin position="122"/>
        <end position="135"/>
    </location>
</feature>
<dbReference type="GeneID" id="89928499"/>
<dbReference type="InterPro" id="IPR025789">
    <property type="entry name" value="DOT1_dom"/>
</dbReference>
<dbReference type="GO" id="GO:0000786">
    <property type="term" value="C:nucleosome"/>
    <property type="evidence" value="ECO:0007669"/>
    <property type="project" value="InterPro"/>
</dbReference>
<protein>
    <recommendedName>
        <fullName evidence="4 15">Histone-lysine N-methyltransferase, H3 lysine-79 specific</fullName>
        <ecNumber evidence="3 15">2.1.1.360</ecNumber>
    </recommendedName>
    <alternativeName>
        <fullName evidence="13 15">Histone H3-K79 methyltransferase</fullName>
    </alternativeName>
</protein>
<evidence type="ECO:0000256" key="7">
    <source>
        <dbReference type="ARBA" id="ARBA00022691"/>
    </source>
</evidence>
<dbReference type="PANTHER" id="PTHR21451">
    <property type="entry name" value="HISTONE H3 METHYLTRANSFERASE"/>
    <property type="match status" value="1"/>
</dbReference>
<evidence type="ECO:0000256" key="11">
    <source>
        <dbReference type="ARBA" id="ARBA00023163"/>
    </source>
</evidence>
<keyword evidence="6 15" id="KW-0808">Transferase</keyword>
<evidence type="ECO:0000256" key="6">
    <source>
        <dbReference type="ARBA" id="ARBA00022679"/>
    </source>
</evidence>
<evidence type="ECO:0000259" key="18">
    <source>
        <dbReference type="PROSITE" id="PS51569"/>
    </source>
</evidence>
<dbReference type="Proteomes" id="UP001337655">
    <property type="component" value="Unassembled WGS sequence"/>
</dbReference>
<evidence type="ECO:0000313" key="20">
    <source>
        <dbReference type="Proteomes" id="UP001337655"/>
    </source>
</evidence>
<dbReference type="GO" id="GO:0005634">
    <property type="term" value="C:nucleus"/>
    <property type="evidence" value="ECO:0007669"/>
    <property type="project" value="UniProtKB-SubCell"/>
</dbReference>
<dbReference type="Gene3D" id="3.40.50.150">
    <property type="entry name" value="Vaccinia Virus protein VP39"/>
    <property type="match status" value="1"/>
</dbReference>
<dbReference type="GO" id="GO:0031509">
    <property type="term" value="P:subtelomeric heterochromatin formation"/>
    <property type="evidence" value="ECO:0007669"/>
    <property type="project" value="InterPro"/>
</dbReference>
<dbReference type="InterPro" id="IPR030445">
    <property type="entry name" value="H3-K79_meTrfase"/>
</dbReference>
<feature type="binding site" evidence="16">
    <location>
        <begin position="338"/>
        <end position="347"/>
    </location>
    <ligand>
        <name>S-adenosyl-L-methionine</name>
        <dbReference type="ChEBI" id="CHEBI:59789"/>
    </ligand>
</feature>
<dbReference type="GO" id="GO:0042393">
    <property type="term" value="F:histone binding"/>
    <property type="evidence" value="ECO:0007669"/>
    <property type="project" value="InterPro"/>
</dbReference>
<dbReference type="PROSITE" id="PS51569">
    <property type="entry name" value="DOT1"/>
    <property type="match status" value="1"/>
</dbReference>
<comment type="subcellular location">
    <subcellularLocation>
        <location evidence="2 15">Nucleus</location>
    </subcellularLocation>
</comment>
<organism evidence="19 20">
    <name type="scientific">Saxophila tyrrhenica</name>
    <dbReference type="NCBI Taxonomy" id="1690608"/>
    <lineage>
        <taxon>Eukaryota</taxon>
        <taxon>Fungi</taxon>
        <taxon>Dikarya</taxon>
        <taxon>Ascomycota</taxon>
        <taxon>Pezizomycotina</taxon>
        <taxon>Dothideomycetes</taxon>
        <taxon>Dothideomycetidae</taxon>
        <taxon>Mycosphaerellales</taxon>
        <taxon>Extremaceae</taxon>
        <taxon>Saxophila</taxon>
    </lineage>
</organism>
<dbReference type="Gene3D" id="1.10.260.170">
    <property type="match status" value="1"/>
</dbReference>
<sequence>MFASKHAKPNSKKPTVRRETVMVPLNKPSTSKRPSKPTPQRPSAPAPSDRFKLPPQAGAKAATRPLKKAQAPVQKAKEVSRGIKRKSATPDRIQFSSDEESDSDDGSGTSDSDAVSRKRIKSSVSSVESSGPSRSLVREVAYGEKAEEVQCLQGADATSGVHEAKFKNPWDSESFETVELQYPSNTAREKFELKWPKNEKDDYKPMEDISETVKAICDFYLPAELRQKHGSAEFDRKFKKAWRNESIPEFISVVNDFNTMLRPYIDDGTVRRELASKRSLPLDTIKRILDQIYARTVSPKVETLRAYQNGSDNVYGELLPRFCSTIFAKTNLNKSHTFVDIGSGVGNVVLQAALEVGCDSWGIEMMPNPCDLGELQAKEFPGRTHLWGLDVGKVKLIRGDITKNTEISPVLQRADLVLVNNQAFTPQLNDTLLSIFLDLKDGCKVASLKPFVPEGHKLSARNQNSLTNQFSHQLKLEYFSESVSWTNQMGTWYIATKGSSALQSYTK</sequence>
<dbReference type="InterPro" id="IPR021162">
    <property type="entry name" value="Dot1"/>
</dbReference>
<dbReference type="FunFam" id="3.40.50.150:FF:000033">
    <property type="entry name" value="Histone-lysine N-methyltransferase, H3 lysine-79 specific"/>
    <property type="match status" value="1"/>
</dbReference>
<dbReference type="PANTHER" id="PTHR21451:SF0">
    <property type="entry name" value="HISTONE-LYSINE N-METHYLTRANSFERASE, H3 LYSINE-79 SPECIFIC"/>
    <property type="match status" value="1"/>
</dbReference>
<feature type="binding site" evidence="16">
    <location>
        <position position="364"/>
    </location>
    <ligand>
        <name>S-adenosyl-L-methionine</name>
        <dbReference type="ChEBI" id="CHEBI:59789"/>
    </ligand>
</feature>
<dbReference type="GO" id="GO:0000077">
    <property type="term" value="P:DNA damage checkpoint signaling"/>
    <property type="evidence" value="ECO:0007669"/>
    <property type="project" value="InterPro"/>
</dbReference>
<keyword evidence="11 15" id="KW-0804">Transcription</keyword>
<dbReference type="EC" id="2.1.1.360" evidence="3 15"/>
<evidence type="ECO:0000256" key="10">
    <source>
        <dbReference type="ARBA" id="ARBA00023015"/>
    </source>
</evidence>
<evidence type="ECO:0000313" key="19">
    <source>
        <dbReference type="EMBL" id="KAK5167464.1"/>
    </source>
</evidence>
<evidence type="ECO:0000256" key="17">
    <source>
        <dbReference type="SAM" id="MobiDB-lite"/>
    </source>
</evidence>
<keyword evidence="10 15" id="KW-0805">Transcription regulation</keyword>
<feature type="compositionally biased region" description="Basic residues" evidence="17">
    <location>
        <begin position="1"/>
        <end position="15"/>
    </location>
</feature>
<dbReference type="GO" id="GO:0000781">
    <property type="term" value="C:chromosome, telomeric region"/>
    <property type="evidence" value="ECO:0007669"/>
    <property type="project" value="GOC"/>
</dbReference>
<dbReference type="CDD" id="cd02440">
    <property type="entry name" value="AdoMet_MTases"/>
    <property type="match status" value="1"/>
</dbReference>
<keyword evidence="8" id="KW-0677">Repeat</keyword>
<keyword evidence="20" id="KW-1185">Reference proteome</keyword>
<comment type="caution">
    <text evidence="19">The sequence shown here is derived from an EMBL/GenBank/DDBJ whole genome shotgun (WGS) entry which is preliminary data.</text>
</comment>
<dbReference type="AlphaFoldDB" id="A0AAV9P6V7"/>
<dbReference type="GO" id="GO:0006281">
    <property type="term" value="P:DNA repair"/>
    <property type="evidence" value="ECO:0007669"/>
    <property type="project" value="InterPro"/>
</dbReference>
<feature type="domain" description="DOT1" evidence="18">
    <location>
        <begin position="189"/>
        <end position="507"/>
    </location>
</feature>
<dbReference type="PIRSF" id="PIRSF017570">
    <property type="entry name" value="Histone_H3-K79_MeTrfase"/>
    <property type="match status" value="1"/>
</dbReference>
<comment type="similarity">
    <text evidence="15">Belongs to the class I-like SAM-binding methyltransferase superfamily. DOT1 family.</text>
</comment>
<keyword evidence="7 15" id="KW-0949">S-adenosyl-L-methionine</keyword>
<comment type="catalytic activity">
    <reaction evidence="14 15">
        <text>L-lysyl(79)-[histone H3] + 3 S-adenosyl-L-methionine = N(6),N(6),N(6)-trimethyl-L-lysyl(79)-[histone H3] + 3 S-adenosyl-L-homocysteine + 3 H(+)</text>
        <dbReference type="Rhea" id="RHEA:60328"/>
        <dbReference type="Rhea" id="RHEA-COMP:15549"/>
        <dbReference type="Rhea" id="RHEA-COMP:15552"/>
        <dbReference type="ChEBI" id="CHEBI:15378"/>
        <dbReference type="ChEBI" id="CHEBI:29969"/>
        <dbReference type="ChEBI" id="CHEBI:57856"/>
        <dbReference type="ChEBI" id="CHEBI:59789"/>
        <dbReference type="ChEBI" id="CHEBI:61961"/>
        <dbReference type="EC" id="2.1.1.360"/>
    </reaction>
</comment>